<proteinExistence type="predicted"/>
<sequence length="47" mass="5393">LVRGKTKSETILSHNFETGAIFIAIIFYKPYCLAEWGRHFAVSLLHN</sequence>
<comment type="caution">
    <text evidence="1">The sequence shown here is derived from an EMBL/GenBank/DDBJ whole genome shotgun (WGS) entry which is preliminary data.</text>
</comment>
<accession>X1HIU1</accession>
<reference evidence="1" key="1">
    <citation type="journal article" date="2014" name="Front. Microbiol.">
        <title>High frequency of phylogenetically diverse reductive dehalogenase-homologous genes in deep subseafloor sedimentary metagenomes.</title>
        <authorList>
            <person name="Kawai M."/>
            <person name="Futagami T."/>
            <person name="Toyoda A."/>
            <person name="Takaki Y."/>
            <person name="Nishi S."/>
            <person name="Hori S."/>
            <person name="Arai W."/>
            <person name="Tsubouchi T."/>
            <person name="Morono Y."/>
            <person name="Uchiyama I."/>
            <person name="Ito T."/>
            <person name="Fujiyama A."/>
            <person name="Inagaki F."/>
            <person name="Takami H."/>
        </authorList>
    </citation>
    <scope>NUCLEOTIDE SEQUENCE</scope>
    <source>
        <strain evidence="1">Expedition CK06-06</strain>
    </source>
</reference>
<protein>
    <submittedName>
        <fullName evidence="1">Uncharacterized protein</fullName>
    </submittedName>
</protein>
<evidence type="ECO:0000313" key="1">
    <source>
        <dbReference type="EMBL" id="GAH70036.1"/>
    </source>
</evidence>
<feature type="non-terminal residue" evidence="1">
    <location>
        <position position="1"/>
    </location>
</feature>
<organism evidence="1">
    <name type="scientific">marine sediment metagenome</name>
    <dbReference type="NCBI Taxonomy" id="412755"/>
    <lineage>
        <taxon>unclassified sequences</taxon>
        <taxon>metagenomes</taxon>
        <taxon>ecological metagenomes</taxon>
    </lineage>
</organism>
<dbReference type="EMBL" id="BARU01025746">
    <property type="protein sequence ID" value="GAH70036.1"/>
    <property type="molecule type" value="Genomic_DNA"/>
</dbReference>
<gene>
    <name evidence="1" type="ORF">S03H2_41444</name>
</gene>
<dbReference type="AlphaFoldDB" id="X1HIU1"/>
<name>X1HIU1_9ZZZZ</name>